<evidence type="ECO:0000313" key="1">
    <source>
        <dbReference type="EMBL" id="SLM85232.1"/>
    </source>
</evidence>
<dbReference type="RefSeq" id="WP_086950864.1">
    <property type="nucleotide sequence ID" value="NZ_FWFD01000007.1"/>
</dbReference>
<keyword evidence="2" id="KW-1185">Reference proteome</keyword>
<evidence type="ECO:0008006" key="3">
    <source>
        <dbReference type="Google" id="ProtNLM"/>
    </source>
</evidence>
<organism evidence="1 2">
    <name type="scientific">Vagococcus fluvialis bH819</name>
    <dbReference type="NCBI Taxonomy" id="1255619"/>
    <lineage>
        <taxon>Bacteria</taxon>
        <taxon>Bacillati</taxon>
        <taxon>Bacillota</taxon>
        <taxon>Bacilli</taxon>
        <taxon>Lactobacillales</taxon>
        <taxon>Enterococcaceae</taxon>
        <taxon>Vagococcus</taxon>
    </lineage>
</organism>
<evidence type="ECO:0000313" key="2">
    <source>
        <dbReference type="Proteomes" id="UP000195918"/>
    </source>
</evidence>
<protein>
    <recommendedName>
        <fullName evidence="3">Alternate signal-mediated exported protein, CPF_0494 family</fullName>
    </recommendedName>
</protein>
<sequence length="210" mass="23650">MKKMFGVFSKKRNIFLGIVILVCLLSLISLNYIYASLIDSDQKTNDFQIANLKGEIVEKFTPPTTNKPIGPGDTYKKEVKVSNTSELDFFVRLLVTPEIQSSDGELLPSEFGKQLLAVINPDWILGEDGYYYYIKKVLPGENTPPLFSSITIPNTLSSYSSKYKNSSLKITIKSETISSSSDIYRSAWWNGQQPTDEKLKLIDTKLQSIL</sequence>
<reference evidence="2" key="1">
    <citation type="submission" date="2017-02" db="EMBL/GenBank/DDBJ databases">
        <authorList>
            <person name="Dridi B."/>
        </authorList>
    </citation>
    <scope>NUCLEOTIDE SEQUENCE [LARGE SCALE GENOMIC DNA]</scope>
    <source>
        <strain evidence="2">bH819</strain>
    </source>
</reference>
<gene>
    <name evidence="1" type="ORF">FM121_03975</name>
</gene>
<accession>A0A1X6WLW4</accession>
<name>A0A1X6WLW4_9ENTE</name>
<dbReference type="AlphaFoldDB" id="A0A1X6WLW4"/>
<dbReference type="Proteomes" id="UP000195918">
    <property type="component" value="Unassembled WGS sequence"/>
</dbReference>
<dbReference type="EMBL" id="FWFD01000007">
    <property type="protein sequence ID" value="SLM85232.1"/>
    <property type="molecule type" value="Genomic_DNA"/>
</dbReference>
<proteinExistence type="predicted"/>
<dbReference type="OrthoDB" id="2200158at2"/>